<dbReference type="EMBL" id="MNCJ02000332">
    <property type="protein sequence ID" value="KAF5756041.1"/>
    <property type="molecule type" value="Genomic_DNA"/>
</dbReference>
<gene>
    <name evidence="4" type="ORF">HannXRQ_Chr17g0555161</name>
    <name evidence="3" type="ORF">HanXRQr2_Chr17g0809921</name>
</gene>
<dbReference type="PANTHER" id="PTHR31805">
    <property type="entry name" value="RECEPTOR-LIKE KINASE, PUTATIVE (DUF1421)-RELATED"/>
    <property type="match status" value="1"/>
</dbReference>
<dbReference type="OrthoDB" id="549883at2759"/>
<dbReference type="EMBL" id="CM007906">
    <property type="protein sequence ID" value="OTF86836.1"/>
    <property type="molecule type" value="Genomic_DNA"/>
</dbReference>
<sequence length="435" mass="48177">MASGFDFASDDILSSYQDYANQDQSNSPIATKEEFNKSRMAKTSVFSTDDSDNQDVIILAVERSMKKHTDNVMRVLEGLSSRLSQLELYSYNIDKSIGEMRSDLTRDHEESDAKLKFLEKHLQEVNRSVQILRDKQELADTQKELAKLKLARKESSSSHNSQQNDDRSSTPDTRKNESHGQQLALVPAPQPAPVPAAQPPMTQPQAYYLPPGSTQYPQAQLQPQVQSVSQYPQQWTPQPQPTMQPGQQWIPQVQPQPTMQTGSSSPQVYPQYLPTKPPVNPTSPEPLPNSMPMQMTYSAMPPPGSNQPMTYSYVGPARTAQPQPSPQHLMKPGYGGQPGDAYAAGVPPDAYMVYDNVSGRVQHPSQGSSGVGGGGGMMSRPPQQFMRYGEVIDKLVSMGYRSDHVMSVIQRMDETGQTVDFNGVLDRLNGRGWSN</sequence>
<evidence type="ECO:0000313" key="4">
    <source>
        <dbReference type="EMBL" id="OTF86836.1"/>
    </source>
</evidence>
<dbReference type="AlphaFoldDB" id="A0A251RR46"/>
<dbReference type="InterPro" id="IPR010820">
    <property type="entry name" value="DUF1421"/>
</dbReference>
<reference evidence="3" key="3">
    <citation type="submission" date="2020-06" db="EMBL/GenBank/DDBJ databases">
        <title>Helianthus annuus Genome sequencing and assembly Release 2.</title>
        <authorList>
            <person name="Gouzy J."/>
            <person name="Langlade N."/>
            <person name="Munos S."/>
        </authorList>
    </citation>
    <scope>NUCLEOTIDE SEQUENCE</scope>
    <source>
        <tissue evidence="3">Leaves</tissue>
    </source>
</reference>
<dbReference type="PANTHER" id="PTHR31805:SF16">
    <property type="entry name" value="FORMIN-LIKE PROTEIN (DUF1421)"/>
    <property type="match status" value="1"/>
</dbReference>
<keyword evidence="5" id="KW-1185">Reference proteome</keyword>
<organism evidence="4 5">
    <name type="scientific">Helianthus annuus</name>
    <name type="common">Common sunflower</name>
    <dbReference type="NCBI Taxonomy" id="4232"/>
    <lineage>
        <taxon>Eukaryota</taxon>
        <taxon>Viridiplantae</taxon>
        <taxon>Streptophyta</taxon>
        <taxon>Embryophyta</taxon>
        <taxon>Tracheophyta</taxon>
        <taxon>Spermatophyta</taxon>
        <taxon>Magnoliopsida</taxon>
        <taxon>eudicotyledons</taxon>
        <taxon>Gunneridae</taxon>
        <taxon>Pentapetalae</taxon>
        <taxon>asterids</taxon>
        <taxon>campanulids</taxon>
        <taxon>Asterales</taxon>
        <taxon>Asteraceae</taxon>
        <taxon>Asteroideae</taxon>
        <taxon>Heliantheae alliance</taxon>
        <taxon>Heliantheae</taxon>
        <taxon>Helianthus</taxon>
    </lineage>
</organism>
<feature type="region of interest" description="Disordered" evidence="1">
    <location>
        <begin position="149"/>
        <end position="249"/>
    </location>
</feature>
<dbReference type="FunCoup" id="A0A251RR46">
    <property type="interactions" value="966"/>
</dbReference>
<dbReference type="InParanoid" id="A0A251RR46"/>
<evidence type="ECO:0000256" key="1">
    <source>
        <dbReference type="SAM" id="MobiDB-lite"/>
    </source>
</evidence>
<feature type="compositionally biased region" description="Low complexity" evidence="1">
    <location>
        <begin position="215"/>
        <end position="248"/>
    </location>
</feature>
<reference evidence="4" key="2">
    <citation type="submission" date="2017-02" db="EMBL/GenBank/DDBJ databases">
        <title>Sunflower complete genome.</title>
        <authorList>
            <person name="Langlade N."/>
            <person name="Munos S."/>
        </authorList>
    </citation>
    <scope>NUCLEOTIDE SEQUENCE [LARGE SCALE GENOMIC DNA]</scope>
    <source>
        <tissue evidence="4">Leaves</tissue>
    </source>
</reference>
<feature type="compositionally biased region" description="Pro residues" evidence="1">
    <location>
        <begin position="188"/>
        <end position="202"/>
    </location>
</feature>
<protein>
    <recommendedName>
        <fullName evidence="2">DUF1421 domain-containing protein</fullName>
    </recommendedName>
</protein>
<feature type="domain" description="DUF1421" evidence="2">
    <location>
        <begin position="388"/>
        <end position="429"/>
    </location>
</feature>
<dbReference type="Gramene" id="mRNA:HanXRQr2_Chr17g0809921">
    <property type="protein sequence ID" value="mRNA:HanXRQr2_Chr17g0809921"/>
    <property type="gene ID" value="HanXRQr2_Chr17g0809921"/>
</dbReference>
<reference evidence="3 5" key="1">
    <citation type="journal article" date="2017" name="Nature">
        <title>The sunflower genome provides insights into oil metabolism, flowering and Asterid evolution.</title>
        <authorList>
            <person name="Badouin H."/>
            <person name="Gouzy J."/>
            <person name="Grassa C.J."/>
            <person name="Murat F."/>
            <person name="Staton S.E."/>
            <person name="Cottret L."/>
            <person name="Lelandais-Briere C."/>
            <person name="Owens G.L."/>
            <person name="Carrere S."/>
            <person name="Mayjonade B."/>
            <person name="Legrand L."/>
            <person name="Gill N."/>
            <person name="Kane N.C."/>
            <person name="Bowers J.E."/>
            <person name="Hubner S."/>
            <person name="Bellec A."/>
            <person name="Berard A."/>
            <person name="Berges H."/>
            <person name="Blanchet N."/>
            <person name="Boniface M.C."/>
            <person name="Brunel D."/>
            <person name="Catrice O."/>
            <person name="Chaidir N."/>
            <person name="Claudel C."/>
            <person name="Donnadieu C."/>
            <person name="Faraut T."/>
            <person name="Fievet G."/>
            <person name="Helmstetter N."/>
            <person name="King M."/>
            <person name="Knapp S.J."/>
            <person name="Lai Z."/>
            <person name="Le Paslier M.C."/>
            <person name="Lippi Y."/>
            <person name="Lorenzon L."/>
            <person name="Mandel J.R."/>
            <person name="Marage G."/>
            <person name="Marchand G."/>
            <person name="Marquand E."/>
            <person name="Bret-Mestries E."/>
            <person name="Morien E."/>
            <person name="Nambeesan S."/>
            <person name="Nguyen T."/>
            <person name="Pegot-Espagnet P."/>
            <person name="Pouilly N."/>
            <person name="Raftis F."/>
            <person name="Sallet E."/>
            <person name="Schiex T."/>
            <person name="Thomas J."/>
            <person name="Vandecasteele C."/>
            <person name="Vares D."/>
            <person name="Vear F."/>
            <person name="Vautrin S."/>
            <person name="Crespi M."/>
            <person name="Mangin B."/>
            <person name="Burke J.M."/>
            <person name="Salse J."/>
            <person name="Munos S."/>
            <person name="Vincourt P."/>
            <person name="Rieseberg L.H."/>
            <person name="Langlade N.B."/>
        </authorList>
    </citation>
    <scope>NUCLEOTIDE SEQUENCE [LARGE SCALE GENOMIC DNA]</scope>
    <source>
        <strain evidence="5">cv. SF193</strain>
        <tissue evidence="3">Leaves</tissue>
    </source>
</reference>
<evidence type="ECO:0000313" key="5">
    <source>
        <dbReference type="Proteomes" id="UP000215914"/>
    </source>
</evidence>
<dbReference type="Proteomes" id="UP000215914">
    <property type="component" value="Chromosome 17"/>
</dbReference>
<dbReference type="STRING" id="4232.A0A251RR46"/>
<proteinExistence type="predicted"/>
<evidence type="ECO:0000259" key="2">
    <source>
        <dbReference type="Pfam" id="PF07223"/>
    </source>
</evidence>
<dbReference type="Pfam" id="PF07223">
    <property type="entry name" value="DUF1421"/>
    <property type="match status" value="1"/>
</dbReference>
<evidence type="ECO:0000313" key="3">
    <source>
        <dbReference type="EMBL" id="KAF5756041.1"/>
    </source>
</evidence>
<accession>A0A251RR46</accession>
<name>A0A251RR46_HELAN</name>
<feature type="compositionally biased region" description="Basic and acidic residues" evidence="1">
    <location>
        <begin position="164"/>
        <end position="178"/>
    </location>
</feature>
<dbReference type="OMA" id="QDMICTI"/>